<name>A0ABT9UZK6_9BACL</name>
<organism evidence="1 2">
    <name type="scientific">Anoxybacillus andreesenii</name>
    <dbReference type="NCBI Taxonomy" id="1325932"/>
    <lineage>
        <taxon>Bacteria</taxon>
        <taxon>Bacillati</taxon>
        <taxon>Bacillota</taxon>
        <taxon>Bacilli</taxon>
        <taxon>Bacillales</taxon>
        <taxon>Anoxybacillaceae</taxon>
        <taxon>Anoxybacillus</taxon>
    </lineage>
</organism>
<protein>
    <submittedName>
        <fullName evidence="1">Uncharacterized protein</fullName>
    </submittedName>
</protein>
<dbReference type="EMBL" id="JAUSTU010000002">
    <property type="protein sequence ID" value="MDQ0154131.1"/>
    <property type="molecule type" value="Genomic_DNA"/>
</dbReference>
<evidence type="ECO:0000313" key="1">
    <source>
        <dbReference type="EMBL" id="MDQ0154131.1"/>
    </source>
</evidence>
<evidence type="ECO:0000313" key="2">
    <source>
        <dbReference type="Proteomes" id="UP001231362"/>
    </source>
</evidence>
<comment type="caution">
    <text evidence="1">The sequence shown here is derived from an EMBL/GenBank/DDBJ whole genome shotgun (WGS) entry which is preliminary data.</text>
</comment>
<sequence length="80" mass="9612">MEEVDKLPKRLRKNLDLENFEVFHVIPLGDSHPVVVMRDKRSDAKAHWCIQYQGSGYYFQTLNEVIYYCISRNWVKNHKN</sequence>
<dbReference type="RefSeq" id="WP_307148755.1">
    <property type="nucleotide sequence ID" value="NZ_JAUSTU010000002.1"/>
</dbReference>
<proteinExistence type="predicted"/>
<reference evidence="1 2" key="1">
    <citation type="submission" date="2023-07" db="EMBL/GenBank/DDBJ databases">
        <title>Genomic Encyclopedia of Type Strains, Phase IV (KMG-IV): sequencing the most valuable type-strain genomes for metagenomic binning, comparative biology and taxonomic classification.</title>
        <authorList>
            <person name="Goeker M."/>
        </authorList>
    </citation>
    <scope>NUCLEOTIDE SEQUENCE [LARGE SCALE GENOMIC DNA]</scope>
    <source>
        <strain evidence="1 2">DSM 23948</strain>
    </source>
</reference>
<accession>A0ABT9UZK6</accession>
<keyword evidence="2" id="KW-1185">Reference proteome</keyword>
<gene>
    <name evidence="1" type="ORF">J2S07_000435</name>
</gene>
<dbReference type="Proteomes" id="UP001231362">
    <property type="component" value="Unassembled WGS sequence"/>
</dbReference>